<feature type="region of interest" description="Disordered" evidence="10">
    <location>
        <begin position="777"/>
        <end position="797"/>
    </location>
</feature>
<keyword evidence="8 11" id="KW-0472">Membrane</keyword>
<feature type="compositionally biased region" description="Basic residues" evidence="10">
    <location>
        <begin position="262"/>
        <end position="272"/>
    </location>
</feature>
<accession>A0A2U3DXJ6</accession>
<feature type="region of interest" description="Disordered" evidence="10">
    <location>
        <begin position="396"/>
        <end position="444"/>
    </location>
</feature>
<dbReference type="GO" id="GO:0032977">
    <property type="term" value="F:membrane insertase activity"/>
    <property type="evidence" value="ECO:0007669"/>
    <property type="project" value="InterPro"/>
</dbReference>
<evidence type="ECO:0000256" key="2">
    <source>
        <dbReference type="ARBA" id="ARBA00009877"/>
    </source>
</evidence>
<feature type="transmembrane region" description="Helical" evidence="11">
    <location>
        <begin position="493"/>
        <end position="515"/>
    </location>
</feature>
<reference evidence="13 14" key="1">
    <citation type="journal article" date="2016" name="Front. Microbiol.">
        <title>Genome and transcriptome sequences reveal the specific parasitism of the nematophagous Purpureocillium lilacinum 36-1.</title>
        <authorList>
            <person name="Xie J."/>
            <person name="Li S."/>
            <person name="Mo C."/>
            <person name="Xiao X."/>
            <person name="Peng D."/>
            <person name="Wang G."/>
            <person name="Xiao Y."/>
        </authorList>
    </citation>
    <scope>NUCLEOTIDE SEQUENCE [LARGE SCALE GENOMIC DNA]</scope>
    <source>
        <strain evidence="13 14">36-1</strain>
    </source>
</reference>
<dbReference type="PANTHER" id="PTHR12428">
    <property type="entry name" value="OXA1"/>
    <property type="match status" value="1"/>
</dbReference>
<dbReference type="Pfam" id="PF08219">
    <property type="entry name" value="TOM13"/>
    <property type="match status" value="1"/>
</dbReference>
<dbReference type="GO" id="GO:0005743">
    <property type="term" value="C:mitochondrial inner membrane"/>
    <property type="evidence" value="ECO:0007669"/>
    <property type="project" value="UniProtKB-SubCell"/>
</dbReference>
<dbReference type="Pfam" id="PF02096">
    <property type="entry name" value="60KD_IMP"/>
    <property type="match status" value="1"/>
</dbReference>
<dbReference type="InterPro" id="IPR028055">
    <property type="entry name" value="YidC/Oxa/ALB_C"/>
</dbReference>
<evidence type="ECO:0000259" key="12">
    <source>
        <dbReference type="Pfam" id="PF02096"/>
    </source>
</evidence>
<feature type="domain" description="Membrane insertase YidC/Oxa/ALB C-terminal" evidence="12">
    <location>
        <begin position="501"/>
        <end position="695"/>
    </location>
</feature>
<sequence>MLPGLWTVSDRPQPPPPTTTTTTPSAERRRRRRRRRRRGAEIAAMASEDSSSHNLAESGITMHSDSEQYSPGEELSTSPPSSGSPVILYKPPTLWSLVRGAAINLLLPFINGMMLGFGELFAHEAAFRLGWGGTKVFPTSRRRTHPIGPGIEVRERREKPGVSLSDYASLDSTHDPEVNACIISQLFGEPTLGGFPRRRRGPLPLLRSSQLKLVGGRQPATGGTERQSATNRHPTRCLSGGTWPGGGPGPTQKKLAGTAKPPKNRPAGRHSRASSTDREASTHPPPKPHIRCHASKQGNRAVPALGRGEAADPEPVDSMNPPPSFLNSSTAARIQSPLSALSQRLRNGRQFGTVISSSGSSSPLRSRNLGAPIVLGGMASSSRAFSLWGWGGGRKDAAPVEQPAAAASAPAQQPVVASEAVRPVDPTPENAIPTPPTEPAVAASDVNLPSSISDIVNGEDILNMPEQLGYLHAIGLDYGLGPTSVMQWVLEHVHVWTGLGWGASVMATAVLLRLVMFYPQVRSLQFNGVMQKMRKDPRAQEAMKLIQQGFQERDMEMRQKGQYLNKMLKEQYGASNWGMLWSFMQIPFTFGLFRIVSGMTHVPVPSLETAGYLWFTDLTATDPYFVLPALGTGLMISALALNAKYTPEAQRKMLKNMTYVFGVVGFVGTTFLSSAVNLMTVALGASTLLQSIILNIPAVRSIFNLPPAPAETPKTVTYEAPRGAAAAAPQGIRERMTSSLDDMKKGFSEQVTNYTGQYQGTEAEKAERKRKDLIRKLEETRKEQERDEFEKKYKGRR</sequence>
<dbReference type="AlphaFoldDB" id="A0A2U3DXJ6"/>
<dbReference type="CDD" id="cd20069">
    <property type="entry name" value="5TM_Oxa1-like"/>
    <property type="match status" value="1"/>
</dbReference>
<feature type="compositionally biased region" description="Basic residues" evidence="10">
    <location>
        <begin position="28"/>
        <end position="38"/>
    </location>
</feature>
<evidence type="ECO:0000256" key="5">
    <source>
        <dbReference type="ARBA" id="ARBA00022946"/>
    </source>
</evidence>
<evidence type="ECO:0000256" key="6">
    <source>
        <dbReference type="ARBA" id="ARBA00022989"/>
    </source>
</evidence>
<name>A0A2U3DXJ6_PURLI</name>
<evidence type="ECO:0000256" key="10">
    <source>
        <dbReference type="SAM" id="MobiDB-lite"/>
    </source>
</evidence>
<evidence type="ECO:0000256" key="3">
    <source>
        <dbReference type="ARBA" id="ARBA00022692"/>
    </source>
</evidence>
<evidence type="ECO:0000313" key="14">
    <source>
        <dbReference type="Proteomes" id="UP000245956"/>
    </source>
</evidence>
<protein>
    <recommendedName>
        <fullName evidence="12">Membrane insertase YidC/Oxa/ALB C-terminal domain-containing protein</fullName>
    </recommendedName>
</protein>
<dbReference type="InterPro" id="IPR013262">
    <property type="entry name" value="OMP_MIM1/TOM13_mt"/>
</dbReference>
<dbReference type="Proteomes" id="UP000245956">
    <property type="component" value="Unassembled WGS sequence"/>
</dbReference>
<feature type="region of interest" description="Disordered" evidence="10">
    <location>
        <begin position="1"/>
        <end position="84"/>
    </location>
</feature>
<evidence type="ECO:0000313" key="13">
    <source>
        <dbReference type="EMBL" id="PWI66962.1"/>
    </source>
</evidence>
<feature type="transmembrane region" description="Helical" evidence="11">
    <location>
        <begin position="577"/>
        <end position="596"/>
    </location>
</feature>
<feature type="compositionally biased region" description="Polar residues" evidence="10">
    <location>
        <begin position="48"/>
        <end position="84"/>
    </location>
</feature>
<dbReference type="PANTHER" id="PTHR12428:SF66">
    <property type="entry name" value="MITOCHONDRIAL INNER MEMBRANE PROTEIN OXA1L"/>
    <property type="match status" value="1"/>
</dbReference>
<feature type="transmembrane region" description="Helical" evidence="11">
    <location>
        <begin position="624"/>
        <end position="641"/>
    </location>
</feature>
<comment type="subcellular location">
    <subcellularLocation>
        <location evidence="9">Membrane</location>
        <topology evidence="9">Multi-pass membrane protein</topology>
    </subcellularLocation>
    <subcellularLocation>
        <location evidence="1">Mitochondrion inner membrane</location>
        <topology evidence="1">Multi-pass membrane protein</topology>
    </subcellularLocation>
</comment>
<proteinExistence type="inferred from homology"/>
<keyword evidence="3 9" id="KW-0812">Transmembrane</keyword>
<feature type="transmembrane region" description="Helical" evidence="11">
    <location>
        <begin position="653"/>
        <end position="672"/>
    </location>
</feature>
<feature type="compositionally biased region" description="Polar residues" evidence="10">
    <location>
        <begin position="751"/>
        <end position="760"/>
    </location>
</feature>
<dbReference type="EMBL" id="LCWV01000021">
    <property type="protein sequence ID" value="PWI66962.1"/>
    <property type="molecule type" value="Genomic_DNA"/>
</dbReference>
<evidence type="ECO:0000256" key="7">
    <source>
        <dbReference type="ARBA" id="ARBA00023128"/>
    </source>
</evidence>
<keyword evidence="4" id="KW-0999">Mitochondrion inner membrane</keyword>
<dbReference type="InterPro" id="IPR001708">
    <property type="entry name" value="YidC/ALB3/OXA1/COX18"/>
</dbReference>
<feature type="region of interest" description="Disordered" evidence="10">
    <location>
        <begin position="193"/>
        <end position="329"/>
    </location>
</feature>
<dbReference type="GO" id="GO:0032979">
    <property type="term" value="P:protein insertion into mitochondrial inner membrane from matrix"/>
    <property type="evidence" value="ECO:0007669"/>
    <property type="project" value="TreeGrafter"/>
</dbReference>
<evidence type="ECO:0000256" key="11">
    <source>
        <dbReference type="SAM" id="Phobius"/>
    </source>
</evidence>
<keyword evidence="6 11" id="KW-1133">Transmembrane helix</keyword>
<evidence type="ECO:0000256" key="1">
    <source>
        <dbReference type="ARBA" id="ARBA00004448"/>
    </source>
</evidence>
<evidence type="ECO:0000256" key="9">
    <source>
        <dbReference type="RuleBase" id="RU003945"/>
    </source>
</evidence>
<dbReference type="GO" id="GO:0005741">
    <property type="term" value="C:mitochondrial outer membrane"/>
    <property type="evidence" value="ECO:0007669"/>
    <property type="project" value="InterPro"/>
</dbReference>
<keyword evidence="5" id="KW-0809">Transit peptide</keyword>
<comment type="similarity">
    <text evidence="2 9">Belongs to the OXA1/ALB3/YidC family.</text>
</comment>
<comment type="caution">
    <text evidence="13">The sequence shown here is derived from an EMBL/GenBank/DDBJ whole genome shotgun (WGS) entry which is preliminary data.</text>
</comment>
<keyword evidence="7" id="KW-0496">Mitochondrion</keyword>
<feature type="region of interest" description="Disordered" evidence="10">
    <location>
        <begin position="751"/>
        <end position="770"/>
    </location>
</feature>
<evidence type="ECO:0000256" key="4">
    <source>
        <dbReference type="ARBA" id="ARBA00022792"/>
    </source>
</evidence>
<gene>
    <name evidence="13" type="ORF">PCL_04468</name>
</gene>
<organism evidence="13 14">
    <name type="scientific">Purpureocillium lilacinum</name>
    <name type="common">Paecilomyces lilacinus</name>
    <dbReference type="NCBI Taxonomy" id="33203"/>
    <lineage>
        <taxon>Eukaryota</taxon>
        <taxon>Fungi</taxon>
        <taxon>Dikarya</taxon>
        <taxon>Ascomycota</taxon>
        <taxon>Pezizomycotina</taxon>
        <taxon>Sordariomycetes</taxon>
        <taxon>Hypocreomycetidae</taxon>
        <taxon>Hypocreales</taxon>
        <taxon>Ophiocordycipitaceae</taxon>
        <taxon>Purpureocillium</taxon>
    </lineage>
</organism>
<feature type="compositionally biased region" description="Low complexity" evidence="10">
    <location>
        <begin position="399"/>
        <end position="417"/>
    </location>
</feature>
<evidence type="ECO:0000256" key="8">
    <source>
        <dbReference type="ARBA" id="ARBA00023136"/>
    </source>
</evidence>